<dbReference type="InterPro" id="IPR011250">
    <property type="entry name" value="OMP/PagP_B-barrel"/>
</dbReference>
<dbReference type="PANTHER" id="PTHR36920:SF1">
    <property type="entry name" value="OUTER MEMBRANE PROTEIN W"/>
    <property type="match status" value="1"/>
</dbReference>
<evidence type="ECO:0000313" key="4">
    <source>
        <dbReference type="Proteomes" id="UP000595197"/>
    </source>
</evidence>
<evidence type="ECO:0000256" key="1">
    <source>
        <dbReference type="ARBA" id="ARBA00009330"/>
    </source>
</evidence>
<name>A0ABX7B803_9PROT</name>
<dbReference type="Pfam" id="PF03922">
    <property type="entry name" value="OmpW"/>
    <property type="match status" value="1"/>
</dbReference>
<keyword evidence="2" id="KW-0732">Signal</keyword>
<dbReference type="SUPFAM" id="SSF56925">
    <property type="entry name" value="OMPA-like"/>
    <property type="match status" value="1"/>
</dbReference>
<accession>A0ABX7B803</accession>
<dbReference type="InterPro" id="IPR005618">
    <property type="entry name" value="OMPW"/>
</dbReference>
<dbReference type="RefSeq" id="WP_201077320.1">
    <property type="nucleotide sequence ID" value="NZ_CP067420.1"/>
</dbReference>
<sequence>MFRSWRVACAVSALTAALFAAGTPAPASAQEAAAFKPKAAGDFNVRLRGIGVVPTERGGIKFNDGTPTGLDAKLGNDYVPEVDFSYFVTDNIALELIAATTKHEVDAGTAIGLGSVWLLPPTLTLQYHFAPKERFSPYVGAGVNYTIFYNEKRGEAQSIKYDDSFGVALQAGFDYAISGPWSLNVDVKKLWLSTDVKASVLGGVPVKADVDINPWIFGVGIGYRF</sequence>
<dbReference type="Gene3D" id="2.40.160.20">
    <property type="match status" value="1"/>
</dbReference>
<evidence type="ECO:0000256" key="2">
    <source>
        <dbReference type="SAM" id="SignalP"/>
    </source>
</evidence>
<comment type="similarity">
    <text evidence="1">Belongs to the OmpW/AlkL family.</text>
</comment>
<dbReference type="InterPro" id="IPR000758">
    <property type="entry name" value="Enterovir_OMP"/>
</dbReference>
<organism evidence="3 4">
    <name type="scientific">Skermanella cutis</name>
    <dbReference type="NCBI Taxonomy" id="2775420"/>
    <lineage>
        <taxon>Bacteria</taxon>
        <taxon>Pseudomonadati</taxon>
        <taxon>Pseudomonadota</taxon>
        <taxon>Alphaproteobacteria</taxon>
        <taxon>Rhodospirillales</taxon>
        <taxon>Azospirillaceae</taxon>
        <taxon>Skermanella</taxon>
    </lineage>
</organism>
<feature type="signal peptide" evidence="2">
    <location>
        <begin position="1"/>
        <end position="29"/>
    </location>
</feature>
<dbReference type="PROSITE" id="PS00695">
    <property type="entry name" value="ENT_VIR_OMP_2"/>
    <property type="match status" value="1"/>
</dbReference>
<proteinExistence type="inferred from homology"/>
<dbReference type="Proteomes" id="UP000595197">
    <property type="component" value="Chromosome"/>
</dbReference>
<dbReference type="PANTHER" id="PTHR36920">
    <property type="match status" value="1"/>
</dbReference>
<evidence type="ECO:0000313" key="3">
    <source>
        <dbReference type="EMBL" id="QQP90312.1"/>
    </source>
</evidence>
<keyword evidence="4" id="KW-1185">Reference proteome</keyword>
<feature type="chain" id="PRO_5046365908" evidence="2">
    <location>
        <begin position="30"/>
        <end position="225"/>
    </location>
</feature>
<gene>
    <name evidence="3" type="ORF">IGS68_03375</name>
</gene>
<protein>
    <submittedName>
        <fullName evidence="3">OmpW family protein</fullName>
    </submittedName>
</protein>
<reference evidence="3" key="1">
    <citation type="submission" date="2021-02" db="EMBL/GenBank/DDBJ databases">
        <title>Skermanella TT6 skin isolate.</title>
        <authorList>
            <person name="Lee K."/>
            <person name="Ganzorig M."/>
        </authorList>
    </citation>
    <scope>NUCLEOTIDE SEQUENCE</scope>
    <source>
        <strain evidence="3">TT6</strain>
    </source>
</reference>
<dbReference type="EMBL" id="CP067420">
    <property type="protein sequence ID" value="QQP90312.1"/>
    <property type="molecule type" value="Genomic_DNA"/>
</dbReference>